<dbReference type="RefSeq" id="WP_073021079.1">
    <property type="nucleotide sequence ID" value="NZ_FQZR01000014.1"/>
</dbReference>
<reference evidence="1 2" key="1">
    <citation type="submission" date="2016-11" db="EMBL/GenBank/DDBJ databases">
        <authorList>
            <person name="Varghese N."/>
            <person name="Submissions S."/>
        </authorList>
    </citation>
    <scope>NUCLEOTIDE SEQUENCE [LARGE SCALE GENOMIC DNA]</scope>
    <source>
        <strain evidence="1 2">DSM 17919</strain>
    </source>
</reference>
<dbReference type="EMBL" id="FQZR01000014">
    <property type="protein sequence ID" value="SHJ75167.1"/>
    <property type="molecule type" value="Genomic_DNA"/>
</dbReference>
<dbReference type="Proteomes" id="UP000184001">
    <property type="component" value="Unassembled WGS sequence"/>
</dbReference>
<organism evidence="1 2">
    <name type="scientific">Halodesulfovibrio aestuarii</name>
    <dbReference type="NCBI Taxonomy" id="126333"/>
    <lineage>
        <taxon>Bacteria</taxon>
        <taxon>Pseudomonadati</taxon>
        <taxon>Thermodesulfobacteriota</taxon>
        <taxon>Desulfovibrionia</taxon>
        <taxon>Desulfovibrionales</taxon>
        <taxon>Desulfovibrionaceae</taxon>
        <taxon>Halodesulfovibrio</taxon>
    </lineage>
</organism>
<accession>A0A8G2CCA0</accession>
<name>A0A8G2CCA0_9BACT</name>
<proteinExistence type="predicted"/>
<dbReference type="AlphaFoldDB" id="A0A8G2CCA0"/>
<evidence type="ECO:0000313" key="2">
    <source>
        <dbReference type="Proteomes" id="UP000184001"/>
    </source>
</evidence>
<protein>
    <submittedName>
        <fullName evidence="1">Uncharacterized protein</fullName>
    </submittedName>
</protein>
<gene>
    <name evidence="1" type="ORF">SAMN05660830_03146</name>
</gene>
<comment type="caution">
    <text evidence="1">The sequence shown here is derived from an EMBL/GenBank/DDBJ whole genome shotgun (WGS) entry which is preliminary data.</text>
</comment>
<sequence length="73" mass="8104">MLDLQPAQITTEERLALYLACEKAILSGHQSHTVDGTTYTRADLRAVQKKIEELQYVLNAGKAPFTQTPVAFV</sequence>
<evidence type="ECO:0000313" key="1">
    <source>
        <dbReference type="EMBL" id="SHJ75167.1"/>
    </source>
</evidence>